<sequence>MASLLRSLRRRILTPNVSETKLSTRGFHVKDSQSRELLETVGEMFLTGFAYAAEARTPADAVERLEMLPLRFRGFAYEGAGMGFAILDAMPFSGGRKVADFLADPQGQNQTDLIYVGVGWAMARLPKFLWSKIHAPDPLLKWLALDGYGFHQAYFHTDKYVRGQYQDPAFPWPAGSPRGYANRVIDQGIGRAMWFVGGTDVDVVADLIETFPEHRRGDLFAGSGLAATYACGVEEGELRRFRERAGQYRPQLAQGSAFAAEARFRPGLVVPSTELATSVFCGATAEQAAMVCYETIPDQPDQGDVPAYEVWRTRIADQLVTLGGVSP</sequence>
<protein>
    <submittedName>
        <fullName evidence="1">DUF1702 family protein</fullName>
    </submittedName>
</protein>
<proteinExistence type="predicted"/>
<comment type="caution">
    <text evidence="1">The sequence shown here is derived from an EMBL/GenBank/DDBJ whole genome shotgun (WGS) entry which is preliminary data.</text>
</comment>
<dbReference type="Pfam" id="PF08012">
    <property type="entry name" value="DUF1702"/>
    <property type="match status" value="1"/>
</dbReference>
<evidence type="ECO:0000313" key="2">
    <source>
        <dbReference type="Proteomes" id="UP000253094"/>
    </source>
</evidence>
<dbReference type="OrthoDB" id="2530105at2"/>
<dbReference type="EMBL" id="QOIL01000022">
    <property type="protein sequence ID" value="RCG25373.1"/>
    <property type="molecule type" value="Genomic_DNA"/>
</dbReference>
<keyword evidence="2" id="KW-1185">Reference proteome</keyword>
<evidence type="ECO:0000313" key="1">
    <source>
        <dbReference type="EMBL" id="RCG25373.1"/>
    </source>
</evidence>
<dbReference type="InterPro" id="IPR012964">
    <property type="entry name" value="DUF1702"/>
</dbReference>
<dbReference type="Proteomes" id="UP000253094">
    <property type="component" value="Unassembled WGS sequence"/>
</dbReference>
<dbReference type="RefSeq" id="WP_114032500.1">
    <property type="nucleotide sequence ID" value="NZ_QOIL01000022.1"/>
</dbReference>
<gene>
    <name evidence="1" type="ORF">DQ384_31390</name>
</gene>
<organism evidence="1 2">
    <name type="scientific">Sphaerisporangium album</name>
    <dbReference type="NCBI Taxonomy" id="509200"/>
    <lineage>
        <taxon>Bacteria</taxon>
        <taxon>Bacillati</taxon>
        <taxon>Actinomycetota</taxon>
        <taxon>Actinomycetes</taxon>
        <taxon>Streptosporangiales</taxon>
        <taxon>Streptosporangiaceae</taxon>
        <taxon>Sphaerisporangium</taxon>
    </lineage>
</organism>
<reference evidence="1 2" key="1">
    <citation type="submission" date="2018-06" db="EMBL/GenBank/DDBJ databases">
        <title>Sphaerisporangium craniellae sp. nov., isolated from a marine sponge in the South China Sea.</title>
        <authorList>
            <person name="Li L."/>
        </authorList>
    </citation>
    <scope>NUCLEOTIDE SEQUENCE [LARGE SCALE GENOMIC DNA]</scope>
    <source>
        <strain evidence="1 2">CCTCC AA 208026</strain>
    </source>
</reference>
<name>A0A367F4U0_9ACTN</name>
<dbReference type="AlphaFoldDB" id="A0A367F4U0"/>
<accession>A0A367F4U0</accession>